<evidence type="ECO:0000259" key="18">
    <source>
        <dbReference type="PROSITE" id="PS50011"/>
    </source>
</evidence>
<keyword evidence="12 16" id="KW-0472">Membrane</keyword>
<dbReference type="FunFam" id="3.80.10.10:FF:000077">
    <property type="entry name" value="LRR receptor-like serine/threonine-protein kinase ERL1"/>
    <property type="match status" value="1"/>
</dbReference>
<feature type="transmembrane region" description="Helical" evidence="16">
    <location>
        <begin position="601"/>
        <end position="625"/>
    </location>
</feature>
<evidence type="ECO:0000256" key="7">
    <source>
        <dbReference type="ARBA" id="ARBA00022737"/>
    </source>
</evidence>
<evidence type="ECO:0000313" key="19">
    <source>
        <dbReference type="EMBL" id="KAK9150250.1"/>
    </source>
</evidence>
<dbReference type="InterPro" id="IPR055414">
    <property type="entry name" value="LRR_R13L4/SHOC2-like"/>
</dbReference>
<protein>
    <recommendedName>
        <fullName evidence="18">Protein kinase domain-containing protein</fullName>
    </recommendedName>
</protein>
<dbReference type="PROSITE" id="PS50011">
    <property type="entry name" value="PROTEIN_KINASE_DOM"/>
    <property type="match status" value="1"/>
</dbReference>
<dbReference type="InterPro" id="IPR003591">
    <property type="entry name" value="Leu-rich_rpt_typical-subtyp"/>
</dbReference>
<evidence type="ECO:0000256" key="15">
    <source>
        <dbReference type="SAM" id="MobiDB-lite"/>
    </source>
</evidence>
<dbReference type="PANTHER" id="PTHR48056:SF15">
    <property type="entry name" value="RECEPTOR-LIKE PROTEIN KINASE HSL1"/>
    <property type="match status" value="1"/>
</dbReference>
<comment type="similarity">
    <text evidence="2">Belongs to the protein kinase superfamily. Ser/Thr protein kinase family.</text>
</comment>
<dbReference type="SMART" id="SM00369">
    <property type="entry name" value="LRR_TYP"/>
    <property type="match status" value="6"/>
</dbReference>
<evidence type="ECO:0000256" key="4">
    <source>
        <dbReference type="ARBA" id="ARBA00022679"/>
    </source>
</evidence>
<evidence type="ECO:0000256" key="11">
    <source>
        <dbReference type="ARBA" id="ARBA00022989"/>
    </source>
</evidence>
<dbReference type="Gene3D" id="1.10.510.10">
    <property type="entry name" value="Transferase(Phosphotransferase) domain 1"/>
    <property type="match status" value="1"/>
</dbReference>
<dbReference type="FunFam" id="3.80.10.10:FF:000453">
    <property type="entry name" value="Leucine-rich receptor-like protein kinase family protein"/>
    <property type="match status" value="1"/>
</dbReference>
<accession>A0AAP0PQ46</accession>
<comment type="subcellular location">
    <subcellularLocation>
        <location evidence="1">Membrane</location>
        <topology evidence="1">Single-pass type I membrane protein</topology>
    </subcellularLocation>
</comment>
<dbReference type="FunFam" id="3.30.200.20:FF:000513">
    <property type="entry name" value="Receptor-like protein kinase HSL1"/>
    <property type="match status" value="1"/>
</dbReference>
<evidence type="ECO:0000256" key="13">
    <source>
        <dbReference type="ARBA" id="ARBA00023180"/>
    </source>
</evidence>
<dbReference type="AlphaFoldDB" id="A0AAP0PQ46"/>
<feature type="compositionally biased region" description="Basic and acidic residues" evidence="15">
    <location>
        <begin position="941"/>
        <end position="952"/>
    </location>
</feature>
<dbReference type="GO" id="GO:0005524">
    <property type="term" value="F:ATP binding"/>
    <property type="evidence" value="ECO:0007669"/>
    <property type="project" value="UniProtKB-UniRule"/>
</dbReference>
<dbReference type="InterPro" id="IPR032675">
    <property type="entry name" value="LRR_dom_sf"/>
</dbReference>
<dbReference type="InterPro" id="IPR017441">
    <property type="entry name" value="Protein_kinase_ATP_BS"/>
</dbReference>
<dbReference type="Pfam" id="PF08263">
    <property type="entry name" value="LRRNT_2"/>
    <property type="match status" value="1"/>
</dbReference>
<name>A0AAP0PQ46_9MAGN</name>
<keyword evidence="8 14" id="KW-0547">Nucleotide-binding</keyword>
<keyword evidence="11 16" id="KW-1133">Transmembrane helix</keyword>
<evidence type="ECO:0000256" key="3">
    <source>
        <dbReference type="ARBA" id="ARBA00022614"/>
    </source>
</evidence>
<dbReference type="GO" id="GO:0051707">
    <property type="term" value="P:response to other organism"/>
    <property type="evidence" value="ECO:0007669"/>
    <property type="project" value="UniProtKB-ARBA"/>
</dbReference>
<evidence type="ECO:0000256" key="12">
    <source>
        <dbReference type="ARBA" id="ARBA00023136"/>
    </source>
</evidence>
<keyword evidence="3" id="KW-0433">Leucine-rich repeat</keyword>
<dbReference type="GO" id="GO:0009791">
    <property type="term" value="P:post-embryonic development"/>
    <property type="evidence" value="ECO:0007669"/>
    <property type="project" value="UniProtKB-ARBA"/>
</dbReference>
<evidence type="ECO:0000256" key="6">
    <source>
        <dbReference type="ARBA" id="ARBA00022729"/>
    </source>
</evidence>
<feature type="binding site" evidence="14">
    <location>
        <position position="699"/>
    </location>
    <ligand>
        <name>ATP</name>
        <dbReference type="ChEBI" id="CHEBI:30616"/>
    </ligand>
</feature>
<dbReference type="SUPFAM" id="SSF52058">
    <property type="entry name" value="L domain-like"/>
    <property type="match status" value="2"/>
</dbReference>
<evidence type="ECO:0000256" key="9">
    <source>
        <dbReference type="ARBA" id="ARBA00022777"/>
    </source>
</evidence>
<evidence type="ECO:0000256" key="5">
    <source>
        <dbReference type="ARBA" id="ARBA00022692"/>
    </source>
</evidence>
<reference evidence="19 20" key="1">
    <citation type="submission" date="2024-01" db="EMBL/GenBank/DDBJ databases">
        <title>Genome assemblies of Stephania.</title>
        <authorList>
            <person name="Yang L."/>
        </authorList>
    </citation>
    <scope>NUCLEOTIDE SEQUENCE [LARGE SCALE GENOMIC DNA]</scope>
    <source>
        <strain evidence="19">YNDBR</strain>
        <tissue evidence="19">Leaf</tissue>
    </source>
</reference>
<comment type="caution">
    <text evidence="19">The sequence shown here is derived from an EMBL/GenBank/DDBJ whole genome shotgun (WGS) entry which is preliminary data.</text>
</comment>
<dbReference type="GO" id="GO:0033612">
    <property type="term" value="F:receptor serine/threonine kinase binding"/>
    <property type="evidence" value="ECO:0007669"/>
    <property type="project" value="TreeGrafter"/>
</dbReference>
<feature type="chain" id="PRO_5042830249" description="Protein kinase domain-containing protein" evidence="17">
    <location>
        <begin position="22"/>
        <end position="969"/>
    </location>
</feature>
<evidence type="ECO:0000256" key="1">
    <source>
        <dbReference type="ARBA" id="ARBA00004479"/>
    </source>
</evidence>
<dbReference type="GO" id="GO:0006952">
    <property type="term" value="P:defense response"/>
    <property type="evidence" value="ECO:0007669"/>
    <property type="project" value="UniProtKB-ARBA"/>
</dbReference>
<dbReference type="Pfam" id="PF13855">
    <property type="entry name" value="LRR_8"/>
    <property type="match status" value="2"/>
</dbReference>
<keyword evidence="7" id="KW-0677">Repeat</keyword>
<evidence type="ECO:0000256" key="2">
    <source>
        <dbReference type="ARBA" id="ARBA00008684"/>
    </source>
</evidence>
<gene>
    <name evidence="19" type="ORF">Syun_008559</name>
</gene>
<dbReference type="Pfam" id="PF23598">
    <property type="entry name" value="LRR_14"/>
    <property type="match status" value="1"/>
</dbReference>
<dbReference type="SMART" id="SM00220">
    <property type="entry name" value="S_TKc"/>
    <property type="match status" value="1"/>
</dbReference>
<dbReference type="EMBL" id="JBBNAF010000004">
    <property type="protein sequence ID" value="KAK9150250.1"/>
    <property type="molecule type" value="Genomic_DNA"/>
</dbReference>
<keyword evidence="13" id="KW-0325">Glycoprotein</keyword>
<dbReference type="GO" id="GO:0016020">
    <property type="term" value="C:membrane"/>
    <property type="evidence" value="ECO:0007669"/>
    <property type="project" value="UniProtKB-SubCell"/>
</dbReference>
<dbReference type="Gene3D" id="3.30.200.20">
    <property type="entry name" value="Phosphorylase Kinase, domain 1"/>
    <property type="match status" value="1"/>
</dbReference>
<dbReference type="InterPro" id="IPR008271">
    <property type="entry name" value="Ser/Thr_kinase_AS"/>
</dbReference>
<dbReference type="InterPro" id="IPR011009">
    <property type="entry name" value="Kinase-like_dom_sf"/>
</dbReference>
<dbReference type="FunFam" id="1.10.510.10:FF:001424">
    <property type="entry name" value="Protein kinase superfamily protein"/>
    <property type="match status" value="1"/>
</dbReference>
<dbReference type="GO" id="GO:0004672">
    <property type="term" value="F:protein kinase activity"/>
    <property type="evidence" value="ECO:0007669"/>
    <property type="project" value="InterPro"/>
</dbReference>
<evidence type="ECO:0000256" key="14">
    <source>
        <dbReference type="PROSITE-ProRule" id="PRU10141"/>
    </source>
</evidence>
<keyword evidence="5 16" id="KW-0812">Transmembrane</keyword>
<keyword evidence="6 17" id="KW-0732">Signal</keyword>
<evidence type="ECO:0000256" key="8">
    <source>
        <dbReference type="ARBA" id="ARBA00022741"/>
    </source>
</evidence>
<dbReference type="Proteomes" id="UP001420932">
    <property type="component" value="Unassembled WGS sequence"/>
</dbReference>
<dbReference type="InterPro" id="IPR000719">
    <property type="entry name" value="Prot_kinase_dom"/>
</dbReference>
<dbReference type="InterPro" id="IPR050647">
    <property type="entry name" value="Plant_LRR-RLKs"/>
</dbReference>
<keyword evidence="20" id="KW-1185">Reference proteome</keyword>
<sequence length="969" mass="106265">MLFYLLSLFFFLSPSPQPVHSLNQEAQTLLRVKLALSDPNRALSTWTNRSDSPCNNWFGVECDPTTRRVNSLDLSNSNLAGPFPSQLCNLTSLAHLSLSNNFISAALPAAALRRCAALRRLDLSENLLVGPLPAALPRLLPNLIHLDLSGNNFSGDVPPSFAAFPALRRLSLVDNLLDGPLPAFLSNVTTLTQLNLSYNPFRLGELPPEFGNLTNLRVMWLAGCNLVGSVPDSVSQLGNLVDLDLSNNGLTGRIPEAIAGLGSVVQIELYNNSLDGELPGNLANLTKLRRFDVSSNRLVGRIPEGLCELELESLNLYENGFEGELPGSIARSRNLVELRLFGNRLRGELPSELGRNSELRMIDVSMNRFSGRIPGGLRVWELGEVAVEEQFAFRGGSAGVWGLPRVYLLELMGNEFTGGISMEIGKASNLSVLLISNNKFSGRIPDEIGSLDAMVEFSAADNRLTGSIPPALVKLVQLGRLDLRRNKLSGEIPSGVRRLRNLNELILSDNEFTGGIPAELGSLPALNYLDLSNNQFSGEIPVELQNLKLNQFNFSNNRLFGQVPPLYDVQVYRDSLVGNPGLCGNLLGPCSTRDESKSWSYLWFLRSIFILAALVLVLGSLWFYLKYRSIKKGDCNNDLPSKWTLTSFHKLGFSEYDILDCLDEDNVIGSGASGKVYKAVLSNGETVAVKKLKGGIPGKEDGNGVVEKGRVADDDGFEAEVITLGKIRHKNIVKLLCCCTTRDSKLLIYEYMPNGSLADLLHSKKGGLLDWPTRYKIAVDAAEGLSYLHHDCVPPIVHRDVKSNNILLDEEFGAKVADFGVAKAVDQVGQGAKTMSVIAGSCGYIAPERHIQLRRGNSRACDRKAPDRSEYGEKDLVKWVSITLNQKEIDHIIDPNLGSYHKEEICKVLNIGLLCTNPVPTNRPSMRNVVKLLLEAHVENKPKNAKDTKDSKLSSTCHQEGTLDQESMV</sequence>
<dbReference type="Pfam" id="PF00069">
    <property type="entry name" value="Pkinase"/>
    <property type="match status" value="1"/>
</dbReference>
<dbReference type="Pfam" id="PF00560">
    <property type="entry name" value="LRR_1"/>
    <property type="match status" value="1"/>
</dbReference>
<evidence type="ECO:0000256" key="17">
    <source>
        <dbReference type="SAM" id="SignalP"/>
    </source>
</evidence>
<keyword evidence="9" id="KW-0418">Kinase</keyword>
<feature type="signal peptide" evidence="17">
    <location>
        <begin position="1"/>
        <end position="21"/>
    </location>
</feature>
<feature type="region of interest" description="Disordered" evidence="15">
    <location>
        <begin position="941"/>
        <end position="969"/>
    </location>
</feature>
<dbReference type="PROSITE" id="PS00107">
    <property type="entry name" value="PROTEIN_KINASE_ATP"/>
    <property type="match status" value="1"/>
</dbReference>
<dbReference type="PANTHER" id="PTHR48056">
    <property type="entry name" value="LRR RECEPTOR-LIKE SERINE/THREONINE-PROTEIN KINASE-RELATED"/>
    <property type="match status" value="1"/>
</dbReference>
<dbReference type="Gene3D" id="3.80.10.10">
    <property type="entry name" value="Ribonuclease Inhibitor"/>
    <property type="match status" value="2"/>
</dbReference>
<dbReference type="FunFam" id="3.80.10.10:FF:000233">
    <property type="entry name" value="Leucine-rich repeat receptor-like protein kinase TDR"/>
    <property type="match status" value="1"/>
</dbReference>
<evidence type="ECO:0000313" key="20">
    <source>
        <dbReference type="Proteomes" id="UP001420932"/>
    </source>
</evidence>
<proteinExistence type="inferred from homology"/>
<evidence type="ECO:0000256" key="16">
    <source>
        <dbReference type="SAM" id="Phobius"/>
    </source>
</evidence>
<keyword evidence="10 14" id="KW-0067">ATP-binding</keyword>
<keyword evidence="4" id="KW-0808">Transferase</keyword>
<evidence type="ECO:0000256" key="10">
    <source>
        <dbReference type="ARBA" id="ARBA00022840"/>
    </source>
</evidence>
<dbReference type="SUPFAM" id="SSF56112">
    <property type="entry name" value="Protein kinase-like (PK-like)"/>
    <property type="match status" value="1"/>
</dbReference>
<feature type="domain" description="Protein kinase" evidence="18">
    <location>
        <begin position="662"/>
        <end position="953"/>
    </location>
</feature>
<dbReference type="InterPro" id="IPR013210">
    <property type="entry name" value="LRR_N_plant-typ"/>
</dbReference>
<feature type="compositionally biased region" description="Polar residues" evidence="15">
    <location>
        <begin position="953"/>
        <end position="969"/>
    </location>
</feature>
<organism evidence="19 20">
    <name type="scientific">Stephania yunnanensis</name>
    <dbReference type="NCBI Taxonomy" id="152371"/>
    <lineage>
        <taxon>Eukaryota</taxon>
        <taxon>Viridiplantae</taxon>
        <taxon>Streptophyta</taxon>
        <taxon>Embryophyta</taxon>
        <taxon>Tracheophyta</taxon>
        <taxon>Spermatophyta</taxon>
        <taxon>Magnoliopsida</taxon>
        <taxon>Ranunculales</taxon>
        <taxon>Menispermaceae</taxon>
        <taxon>Menispermoideae</taxon>
        <taxon>Cissampelideae</taxon>
        <taxon>Stephania</taxon>
    </lineage>
</organism>
<dbReference type="InterPro" id="IPR001611">
    <property type="entry name" value="Leu-rich_rpt"/>
</dbReference>
<dbReference type="PROSITE" id="PS00108">
    <property type="entry name" value="PROTEIN_KINASE_ST"/>
    <property type="match status" value="1"/>
</dbReference>